<feature type="compositionally biased region" description="Low complexity" evidence="1">
    <location>
        <begin position="264"/>
        <end position="277"/>
    </location>
</feature>
<comment type="caution">
    <text evidence="2">The sequence shown here is derived from an EMBL/GenBank/DDBJ whole genome shotgun (WGS) entry which is preliminary data.</text>
</comment>
<gene>
    <name evidence="2" type="ORF">E6K72_09325</name>
</gene>
<feature type="non-terminal residue" evidence="2">
    <location>
        <position position="588"/>
    </location>
</feature>
<feature type="compositionally biased region" description="Low complexity" evidence="1">
    <location>
        <begin position="19"/>
        <end position="36"/>
    </location>
</feature>
<evidence type="ECO:0000313" key="3">
    <source>
        <dbReference type="Proteomes" id="UP000317716"/>
    </source>
</evidence>
<evidence type="ECO:0000256" key="1">
    <source>
        <dbReference type="SAM" id="MobiDB-lite"/>
    </source>
</evidence>
<evidence type="ECO:0000313" key="2">
    <source>
        <dbReference type="EMBL" id="TMQ52298.1"/>
    </source>
</evidence>
<proteinExistence type="predicted"/>
<dbReference type="AlphaFoldDB" id="A0A538SLP8"/>
<name>A0A538SLP8_UNCEI</name>
<feature type="region of interest" description="Disordered" evidence="1">
    <location>
        <begin position="264"/>
        <end position="286"/>
    </location>
</feature>
<dbReference type="Proteomes" id="UP000317716">
    <property type="component" value="Unassembled WGS sequence"/>
</dbReference>
<sequence length="588" mass="64271">MPDRASKAAGSPRAQAATRSPRAQAAGSPRAQAAARPGRDPAEAGAQALRPRRTPAASSATAPAAALRALERIAREYGAGLAAQKLPLLARLERVSLARAGDVLRLHDVLCFLRAYPDDRAVLDRVERMLAAFAQRADLRRQSQALGDSGVAGTAIHFRFFSPTAQWLARRWPERLTVDWKAFENDGDLGDLLPLLAHPSEQPGLDEFEFEVRDWVGRLKGPHETDAAFLLRRFAALRMDELAREALYDKLDPPLVLEPGPGTPARTHARVATAAAGAPPPALAPGEAAPERIAFQKLPLSRTRPALRDELARPPIAVREVDEREGEALIDLARAAMVTRARDLDAFSWGDAHDVRMIGCGEGLEFAMIGMIPERRLLLESVYGFLTLKNGVPIGYVLTGSLFGSCEVAYNVFETYRGAEAGPVYGRVLATSAHLFGADCFMVPPYQLGHDNDEAIDSGAWWFYQKLGFRPRDRNVLALMRAEERRFRATPRARSTQATLRRLAAQPVFFHAGRDRDDVLGVLALPAVGLRITDFLARRFGADRERGESECAAEAERLLGAGPGSDWTEGERSAWGRWAPLVCILPGL</sequence>
<protein>
    <submittedName>
        <fullName evidence="2">Uncharacterized protein</fullName>
    </submittedName>
</protein>
<feature type="region of interest" description="Disordered" evidence="1">
    <location>
        <begin position="1"/>
        <end position="61"/>
    </location>
</feature>
<organism evidence="2 3">
    <name type="scientific">Eiseniibacteriota bacterium</name>
    <dbReference type="NCBI Taxonomy" id="2212470"/>
    <lineage>
        <taxon>Bacteria</taxon>
        <taxon>Candidatus Eiseniibacteriota</taxon>
    </lineage>
</organism>
<dbReference type="EMBL" id="VBOS01000326">
    <property type="protein sequence ID" value="TMQ52298.1"/>
    <property type="molecule type" value="Genomic_DNA"/>
</dbReference>
<accession>A0A538SLP8</accession>
<reference evidence="2 3" key="1">
    <citation type="journal article" date="2019" name="Nat. Microbiol.">
        <title>Mediterranean grassland soil C-N compound turnover is dependent on rainfall and depth, and is mediated by genomically divergent microorganisms.</title>
        <authorList>
            <person name="Diamond S."/>
            <person name="Andeer P.F."/>
            <person name="Li Z."/>
            <person name="Crits-Christoph A."/>
            <person name="Burstein D."/>
            <person name="Anantharaman K."/>
            <person name="Lane K.R."/>
            <person name="Thomas B.C."/>
            <person name="Pan C."/>
            <person name="Northen T.R."/>
            <person name="Banfield J.F."/>
        </authorList>
    </citation>
    <scope>NUCLEOTIDE SEQUENCE [LARGE SCALE GENOMIC DNA]</scope>
    <source>
        <strain evidence="2">WS_2</strain>
    </source>
</reference>